<dbReference type="EMBL" id="CP108253">
    <property type="protein sequence ID" value="WTU39355.1"/>
    <property type="molecule type" value="Genomic_DNA"/>
</dbReference>
<dbReference type="PROSITE" id="PS50075">
    <property type="entry name" value="CARRIER"/>
    <property type="match status" value="1"/>
</dbReference>
<dbReference type="Gene3D" id="1.10.1200.10">
    <property type="entry name" value="ACP-like"/>
    <property type="match status" value="1"/>
</dbReference>
<accession>A0AAU2GX98</accession>
<sequence length="117" mass="12498">MTTSERPPGPVPLAPPDEEQVLAEIAGLIVEVLGDYAPDPADIRPETLFGDDLELESIDLVMLSGHLQERYGEQVNFAEFVASLEIDEVIALSVGRLVDHVLHSLGAAPEAGAAPWS</sequence>
<dbReference type="SUPFAM" id="SSF47336">
    <property type="entry name" value="ACP-like"/>
    <property type="match status" value="1"/>
</dbReference>
<dbReference type="Pfam" id="PF00550">
    <property type="entry name" value="PP-binding"/>
    <property type="match status" value="1"/>
</dbReference>
<dbReference type="AlphaFoldDB" id="A0AAU2GX98"/>
<gene>
    <name evidence="2" type="ORF">OHV25_07100</name>
</gene>
<reference evidence="2" key="1">
    <citation type="submission" date="2022-10" db="EMBL/GenBank/DDBJ databases">
        <title>The complete genomes of actinobacterial strains from the NBC collection.</title>
        <authorList>
            <person name="Joergensen T.S."/>
            <person name="Alvarez Arevalo M."/>
            <person name="Sterndorff E.B."/>
            <person name="Faurdal D."/>
            <person name="Vuksanovic O."/>
            <person name="Mourched A.-S."/>
            <person name="Charusanti P."/>
            <person name="Shaw S."/>
            <person name="Blin K."/>
            <person name="Weber T."/>
        </authorList>
    </citation>
    <scope>NUCLEOTIDE SEQUENCE</scope>
    <source>
        <strain evidence="2">NBC_00060</strain>
    </source>
</reference>
<protein>
    <submittedName>
        <fullName evidence="2">Phosphopantetheine-binding protein</fullName>
    </submittedName>
</protein>
<name>A0AAU2GX98_9ACTN</name>
<feature type="domain" description="Carrier" evidence="1">
    <location>
        <begin position="16"/>
        <end position="97"/>
    </location>
</feature>
<proteinExistence type="predicted"/>
<organism evidence="2">
    <name type="scientific">Streptomyces sp. NBC_00060</name>
    <dbReference type="NCBI Taxonomy" id="2975636"/>
    <lineage>
        <taxon>Bacteria</taxon>
        <taxon>Bacillati</taxon>
        <taxon>Actinomycetota</taxon>
        <taxon>Actinomycetes</taxon>
        <taxon>Kitasatosporales</taxon>
        <taxon>Streptomycetaceae</taxon>
        <taxon>Streptomyces</taxon>
    </lineage>
</organism>
<evidence type="ECO:0000313" key="2">
    <source>
        <dbReference type="EMBL" id="WTU39355.1"/>
    </source>
</evidence>
<dbReference type="InterPro" id="IPR036736">
    <property type="entry name" value="ACP-like_sf"/>
</dbReference>
<evidence type="ECO:0000259" key="1">
    <source>
        <dbReference type="PROSITE" id="PS50075"/>
    </source>
</evidence>
<dbReference type="InterPro" id="IPR009081">
    <property type="entry name" value="PP-bd_ACP"/>
</dbReference>